<protein>
    <recommendedName>
        <fullName evidence="7">AP2/ERF domain-containing protein</fullName>
    </recommendedName>
</protein>
<evidence type="ECO:0000256" key="3">
    <source>
        <dbReference type="ARBA" id="ARBA00023125"/>
    </source>
</evidence>
<dbReference type="Proteomes" id="UP001415857">
    <property type="component" value="Unassembled WGS sequence"/>
</dbReference>
<evidence type="ECO:0000256" key="5">
    <source>
        <dbReference type="ARBA" id="ARBA00023242"/>
    </source>
</evidence>
<sequence>MGKCVPHKSAYRGVTRHKWTGKFEAHLWDGSCSTVGRTRKGKQVYLGGYETAEEAARAHDLTALKYWGSSASAKLNFPISNYEKELKEMEPMSREELVTFLRRQSLSFTRGSSIYRGVTSRNREGHWQARIKVASSKKDIYLGTFSSEEEAARAYDIAAIHLKGVNALTNFDISNYLQGELKEIEGFPKPKRVRRSGKSSAITLDSETDCPPDESIAQPHSPLHEITRCKISALLPDHPTAVIPN</sequence>
<proteinExistence type="predicted"/>
<keyword evidence="9" id="KW-1185">Reference proteome</keyword>
<keyword evidence="3" id="KW-0238">DNA-binding</keyword>
<evidence type="ECO:0000313" key="9">
    <source>
        <dbReference type="Proteomes" id="UP001415857"/>
    </source>
</evidence>
<keyword evidence="4" id="KW-0804">Transcription</keyword>
<dbReference type="PROSITE" id="PS51032">
    <property type="entry name" value="AP2_ERF"/>
    <property type="match status" value="2"/>
</dbReference>
<keyword evidence="2" id="KW-0805">Transcription regulation</keyword>
<dbReference type="InterPro" id="IPR001471">
    <property type="entry name" value="AP2/ERF_dom"/>
</dbReference>
<accession>A0AAP0WV14</accession>
<evidence type="ECO:0000313" key="8">
    <source>
        <dbReference type="EMBL" id="KAK9277613.1"/>
    </source>
</evidence>
<dbReference type="SUPFAM" id="SSF54171">
    <property type="entry name" value="DNA-binding domain"/>
    <property type="match status" value="2"/>
</dbReference>
<dbReference type="Pfam" id="PF00847">
    <property type="entry name" value="AP2"/>
    <property type="match status" value="1"/>
</dbReference>
<evidence type="ECO:0000256" key="1">
    <source>
        <dbReference type="ARBA" id="ARBA00004123"/>
    </source>
</evidence>
<evidence type="ECO:0000256" key="2">
    <source>
        <dbReference type="ARBA" id="ARBA00023015"/>
    </source>
</evidence>
<keyword evidence="5" id="KW-0539">Nucleus</keyword>
<dbReference type="InterPro" id="IPR016177">
    <property type="entry name" value="DNA-bd_dom_sf"/>
</dbReference>
<dbReference type="GO" id="GO:0003677">
    <property type="term" value="F:DNA binding"/>
    <property type="evidence" value="ECO:0007669"/>
    <property type="project" value="UniProtKB-KW"/>
</dbReference>
<dbReference type="PANTHER" id="PTHR32467:SF99">
    <property type="entry name" value="AP2-LIKE ETHYLENE-RESPONSIVE TRANSCRIPTION FACTOR AIL5"/>
    <property type="match status" value="1"/>
</dbReference>
<dbReference type="CDD" id="cd00018">
    <property type="entry name" value="AP2"/>
    <property type="match status" value="2"/>
</dbReference>
<feature type="domain" description="AP2/ERF" evidence="7">
    <location>
        <begin position="114"/>
        <end position="172"/>
    </location>
</feature>
<evidence type="ECO:0000256" key="4">
    <source>
        <dbReference type="ARBA" id="ARBA00023163"/>
    </source>
</evidence>
<feature type="region of interest" description="Disordered" evidence="6">
    <location>
        <begin position="192"/>
        <end position="219"/>
    </location>
</feature>
<comment type="subcellular location">
    <subcellularLocation>
        <location evidence="1">Nucleus</location>
    </subcellularLocation>
</comment>
<dbReference type="InterPro" id="IPR036955">
    <property type="entry name" value="AP2/ERF_dom_sf"/>
</dbReference>
<dbReference type="SMART" id="SM00380">
    <property type="entry name" value="AP2"/>
    <property type="match status" value="2"/>
</dbReference>
<dbReference type="EMBL" id="JBBPBK010000010">
    <property type="protein sequence ID" value="KAK9277613.1"/>
    <property type="molecule type" value="Genomic_DNA"/>
</dbReference>
<dbReference type="GO" id="GO:0005634">
    <property type="term" value="C:nucleus"/>
    <property type="evidence" value="ECO:0007669"/>
    <property type="project" value="UniProtKB-SubCell"/>
</dbReference>
<dbReference type="GO" id="GO:0003700">
    <property type="term" value="F:DNA-binding transcription factor activity"/>
    <property type="evidence" value="ECO:0007669"/>
    <property type="project" value="InterPro"/>
</dbReference>
<evidence type="ECO:0000259" key="7">
    <source>
        <dbReference type="PROSITE" id="PS51032"/>
    </source>
</evidence>
<gene>
    <name evidence="8" type="ORF">L1049_007159</name>
</gene>
<evidence type="ECO:0000256" key="6">
    <source>
        <dbReference type="SAM" id="MobiDB-lite"/>
    </source>
</evidence>
<reference evidence="8 9" key="1">
    <citation type="journal article" date="2024" name="Plant J.">
        <title>Genome sequences and population genomics reveal climatic adaptation and genomic divergence between two closely related sweetgum species.</title>
        <authorList>
            <person name="Xu W.Q."/>
            <person name="Ren C.Q."/>
            <person name="Zhang X.Y."/>
            <person name="Comes H.P."/>
            <person name="Liu X.H."/>
            <person name="Li Y.G."/>
            <person name="Kettle C.J."/>
            <person name="Jalonen R."/>
            <person name="Gaisberger H."/>
            <person name="Ma Y.Z."/>
            <person name="Qiu Y.X."/>
        </authorList>
    </citation>
    <scope>NUCLEOTIDE SEQUENCE [LARGE SCALE GENOMIC DNA]</scope>
    <source>
        <strain evidence="8">Hangzhou</strain>
    </source>
</reference>
<feature type="domain" description="AP2/ERF" evidence="7">
    <location>
        <begin position="10"/>
        <end position="78"/>
    </location>
</feature>
<dbReference type="Gene3D" id="3.30.730.10">
    <property type="entry name" value="AP2/ERF domain"/>
    <property type="match status" value="2"/>
</dbReference>
<comment type="caution">
    <text evidence="8">The sequence shown here is derived from an EMBL/GenBank/DDBJ whole genome shotgun (WGS) entry which is preliminary data.</text>
</comment>
<name>A0AAP0WV14_LIQFO</name>
<dbReference type="AlphaFoldDB" id="A0AAP0WV14"/>
<organism evidence="8 9">
    <name type="scientific">Liquidambar formosana</name>
    <name type="common">Formosan gum</name>
    <dbReference type="NCBI Taxonomy" id="63359"/>
    <lineage>
        <taxon>Eukaryota</taxon>
        <taxon>Viridiplantae</taxon>
        <taxon>Streptophyta</taxon>
        <taxon>Embryophyta</taxon>
        <taxon>Tracheophyta</taxon>
        <taxon>Spermatophyta</taxon>
        <taxon>Magnoliopsida</taxon>
        <taxon>eudicotyledons</taxon>
        <taxon>Gunneridae</taxon>
        <taxon>Pentapetalae</taxon>
        <taxon>Saxifragales</taxon>
        <taxon>Altingiaceae</taxon>
        <taxon>Liquidambar</taxon>
    </lineage>
</organism>
<dbReference type="PANTHER" id="PTHR32467">
    <property type="entry name" value="AP2-LIKE ETHYLENE-RESPONSIVE TRANSCRIPTION FACTOR"/>
    <property type="match status" value="1"/>
</dbReference>